<organism evidence="4 5">
    <name type="scientific">Aspergillus pseudoviridinutans</name>
    <dbReference type="NCBI Taxonomy" id="1517512"/>
    <lineage>
        <taxon>Eukaryota</taxon>
        <taxon>Fungi</taxon>
        <taxon>Dikarya</taxon>
        <taxon>Ascomycota</taxon>
        <taxon>Pezizomycotina</taxon>
        <taxon>Eurotiomycetes</taxon>
        <taxon>Eurotiomycetidae</taxon>
        <taxon>Eurotiales</taxon>
        <taxon>Aspergillaceae</taxon>
        <taxon>Aspergillus</taxon>
        <taxon>Aspergillus subgen. Fumigati</taxon>
    </lineage>
</organism>
<protein>
    <recommendedName>
        <fullName evidence="3">HMG box domain-containing protein</fullName>
    </recommendedName>
</protein>
<evidence type="ECO:0000313" key="4">
    <source>
        <dbReference type="EMBL" id="GIJ84936.1"/>
    </source>
</evidence>
<keyword evidence="1" id="KW-0238">DNA-binding</keyword>
<dbReference type="AlphaFoldDB" id="A0A9P3BC02"/>
<dbReference type="GO" id="GO:0005634">
    <property type="term" value="C:nucleus"/>
    <property type="evidence" value="ECO:0007669"/>
    <property type="project" value="UniProtKB-UniRule"/>
</dbReference>
<evidence type="ECO:0000313" key="5">
    <source>
        <dbReference type="Proteomes" id="UP001043456"/>
    </source>
</evidence>
<comment type="caution">
    <text evidence="4">The sequence shown here is derived from an EMBL/GenBank/DDBJ whole genome shotgun (WGS) entry which is preliminary data.</text>
</comment>
<reference evidence="4 5" key="1">
    <citation type="submission" date="2018-10" db="EMBL/GenBank/DDBJ databases">
        <title>Pan-genome distribution and transcriptional activeness of fungal secondary metabolism genes in Aspergillus section Fumigati.</title>
        <authorList>
            <person name="Takahashi H."/>
            <person name="Umemura M."/>
            <person name="Ninomiya A."/>
            <person name="Kusuya Y."/>
            <person name="Urayama S."/>
            <person name="Shimizu M."/>
            <person name="Watanabe A."/>
            <person name="Kamei K."/>
            <person name="Yaguchi T."/>
            <person name="Hagiwara D."/>
        </authorList>
    </citation>
    <scope>NUCLEOTIDE SEQUENCE [LARGE SCALE GENOMIC DNA]</scope>
    <source>
        <strain evidence="4 5">IFM 55266</strain>
    </source>
</reference>
<dbReference type="CDD" id="cd01389">
    <property type="entry name" value="HMG-box_ROX1-like"/>
    <property type="match status" value="1"/>
</dbReference>
<dbReference type="SUPFAM" id="SSF47095">
    <property type="entry name" value="HMG-box"/>
    <property type="match status" value="1"/>
</dbReference>
<feature type="DNA-binding region" description="HMG box" evidence="1">
    <location>
        <begin position="158"/>
        <end position="213"/>
    </location>
</feature>
<dbReference type="Pfam" id="PF00505">
    <property type="entry name" value="HMG_box"/>
    <property type="match status" value="1"/>
</dbReference>
<dbReference type="RefSeq" id="XP_043155683.1">
    <property type="nucleotide sequence ID" value="XM_043299748.1"/>
</dbReference>
<evidence type="ECO:0000256" key="1">
    <source>
        <dbReference type="PROSITE-ProRule" id="PRU00267"/>
    </source>
</evidence>
<dbReference type="InterPro" id="IPR009071">
    <property type="entry name" value="HMG_box_dom"/>
</dbReference>
<sequence length="261" mass="28589">MSYDRVLPRPVPGDASQVSLPRRSNDLLDYKIMNDGGATKLSPVNWPIEGELSMYTAQRPATGPAQVPFESDMTSLIKRTIDFDHAVASPKFMVPALAKNLPVRTRSSLIRKSSSSKPVKLAAPKESVVQSCLCQTGRNIPRPKNGKTLPIIKHGRRADGKQAAFFLYRQHYQATAVAQNPGLGNAHISRIIGAQWRMLPEEMKNIWHANANKKLAISSVTQTTSTGPFGMAARAIVVRTDSAPAKTLRPLRSATVVVEER</sequence>
<dbReference type="PROSITE" id="PS50118">
    <property type="entry name" value="HMG_BOX_2"/>
    <property type="match status" value="1"/>
</dbReference>
<name>A0A9P3BC02_9EURO</name>
<feature type="region of interest" description="Disordered" evidence="2">
    <location>
        <begin position="1"/>
        <end position="20"/>
    </location>
</feature>
<dbReference type="EMBL" id="BHVY01000003">
    <property type="protein sequence ID" value="GIJ84936.1"/>
    <property type="molecule type" value="Genomic_DNA"/>
</dbReference>
<gene>
    <name evidence="4" type="ORF">Asppvi_003791</name>
</gene>
<accession>A0A9P3BC02</accession>
<dbReference type="GO" id="GO:0003677">
    <property type="term" value="F:DNA binding"/>
    <property type="evidence" value="ECO:0007669"/>
    <property type="project" value="UniProtKB-UniRule"/>
</dbReference>
<keyword evidence="1" id="KW-0539">Nucleus</keyword>
<dbReference type="Gene3D" id="1.10.30.10">
    <property type="entry name" value="High mobility group box domain"/>
    <property type="match status" value="1"/>
</dbReference>
<evidence type="ECO:0000259" key="3">
    <source>
        <dbReference type="PROSITE" id="PS50118"/>
    </source>
</evidence>
<dbReference type="GeneID" id="67002403"/>
<dbReference type="OrthoDB" id="6247875at2759"/>
<dbReference type="InterPro" id="IPR036910">
    <property type="entry name" value="HMG_box_dom_sf"/>
</dbReference>
<proteinExistence type="predicted"/>
<feature type="domain" description="HMG box" evidence="3">
    <location>
        <begin position="158"/>
        <end position="213"/>
    </location>
</feature>
<evidence type="ECO:0000256" key="2">
    <source>
        <dbReference type="SAM" id="MobiDB-lite"/>
    </source>
</evidence>
<dbReference type="Proteomes" id="UP001043456">
    <property type="component" value="Unassembled WGS sequence"/>
</dbReference>
<keyword evidence="5" id="KW-1185">Reference proteome</keyword>